<evidence type="ECO:0000256" key="5">
    <source>
        <dbReference type="ARBA" id="ARBA00022741"/>
    </source>
</evidence>
<keyword evidence="10 12" id="KW-0139">CF(1)</keyword>
<comment type="subcellular location">
    <subcellularLocation>
        <location evidence="12">Cell membrane</location>
        <topology evidence="12">Peripheral membrane protein</topology>
    </subcellularLocation>
    <subcellularLocation>
        <location evidence="1">Membrane</location>
    </subcellularLocation>
</comment>
<evidence type="ECO:0000256" key="7">
    <source>
        <dbReference type="ARBA" id="ARBA00022967"/>
    </source>
</evidence>
<keyword evidence="3 12" id="KW-0813">Transport</keyword>
<dbReference type="PANTHER" id="PTHR48082">
    <property type="entry name" value="ATP SYNTHASE SUBUNIT ALPHA, MITOCHONDRIAL"/>
    <property type="match status" value="1"/>
</dbReference>
<feature type="domain" description="ATPase F1/V1/A1 complex alpha/beta subunit nucleotide-binding" evidence="13">
    <location>
        <begin position="153"/>
        <end position="376"/>
    </location>
</feature>
<dbReference type="NCBIfam" id="NF009884">
    <property type="entry name" value="PRK13343.1"/>
    <property type="match status" value="1"/>
</dbReference>
<dbReference type="InterPro" id="IPR004100">
    <property type="entry name" value="ATPase_F1/V1/A1_a/bsu_N"/>
</dbReference>
<dbReference type="PANTHER" id="PTHR48082:SF2">
    <property type="entry name" value="ATP SYNTHASE SUBUNIT ALPHA, MITOCHONDRIAL"/>
    <property type="match status" value="1"/>
</dbReference>
<dbReference type="InterPro" id="IPR033732">
    <property type="entry name" value="ATP_synth_F1_a_nt-bd_dom"/>
</dbReference>
<evidence type="ECO:0000256" key="2">
    <source>
        <dbReference type="ARBA" id="ARBA00008936"/>
    </source>
</evidence>
<comment type="similarity">
    <text evidence="2 12">Belongs to the ATPase alpha/beta chains family.</text>
</comment>
<keyword evidence="6 12" id="KW-0067">ATP-binding</keyword>
<keyword evidence="8 12" id="KW-0406">Ion transport</keyword>
<dbReference type="InterPro" id="IPR000194">
    <property type="entry name" value="ATPase_F1/V1/A1_a/bsu_nucl-bd"/>
</dbReference>
<evidence type="ECO:0000256" key="1">
    <source>
        <dbReference type="ARBA" id="ARBA00004370"/>
    </source>
</evidence>
<dbReference type="SUPFAM" id="SSF47917">
    <property type="entry name" value="C-terminal domain of alpha and beta subunits of F1 ATP synthase"/>
    <property type="match status" value="1"/>
</dbReference>
<keyword evidence="4 12" id="KW-1003">Cell membrane</keyword>
<dbReference type="CDD" id="cd01132">
    <property type="entry name" value="F1-ATPase_alpha_CD"/>
    <property type="match status" value="1"/>
</dbReference>
<protein>
    <recommendedName>
        <fullName evidence="12">ATP synthase subunit alpha</fullName>
        <ecNumber evidence="12">7.1.2.2</ecNumber>
    </recommendedName>
    <alternativeName>
        <fullName evidence="12">ATP synthase F1 sector subunit alpha</fullName>
    </alternativeName>
    <alternativeName>
        <fullName evidence="12">F-ATPase subunit alpha</fullName>
    </alternativeName>
</protein>
<proteinExistence type="inferred from homology"/>
<dbReference type="InterPro" id="IPR005294">
    <property type="entry name" value="ATP_synth_F1_asu"/>
</dbReference>
<evidence type="ECO:0000256" key="3">
    <source>
        <dbReference type="ARBA" id="ARBA00022448"/>
    </source>
</evidence>
<dbReference type="InterPro" id="IPR000793">
    <property type="entry name" value="ATP_synth_asu_C"/>
</dbReference>
<dbReference type="RefSeq" id="WP_209996272.1">
    <property type="nucleotide sequence ID" value="NZ_BAAAJY010000021.1"/>
</dbReference>
<dbReference type="Gene3D" id="1.20.150.20">
    <property type="entry name" value="ATP synthase alpha/beta chain, C-terminal domain"/>
    <property type="match status" value="1"/>
</dbReference>
<dbReference type="EC" id="7.1.2.2" evidence="12"/>
<evidence type="ECO:0000256" key="9">
    <source>
        <dbReference type="ARBA" id="ARBA00023136"/>
    </source>
</evidence>
<feature type="binding site" evidence="12">
    <location>
        <begin position="173"/>
        <end position="180"/>
    </location>
    <ligand>
        <name>ATP</name>
        <dbReference type="ChEBI" id="CHEBI:30616"/>
    </ligand>
</feature>
<feature type="site" description="Required for activity" evidence="12">
    <location>
        <position position="374"/>
    </location>
</feature>
<feature type="domain" description="ATPase F1/V1/A1 complex alpha/beta subunit N-terminal" evidence="15">
    <location>
        <begin position="31"/>
        <end position="96"/>
    </location>
</feature>
<comment type="catalytic activity">
    <reaction evidence="12">
        <text>ATP + H2O + 4 H(+)(in) = ADP + phosphate + 5 H(+)(out)</text>
        <dbReference type="Rhea" id="RHEA:57720"/>
        <dbReference type="ChEBI" id="CHEBI:15377"/>
        <dbReference type="ChEBI" id="CHEBI:15378"/>
        <dbReference type="ChEBI" id="CHEBI:30616"/>
        <dbReference type="ChEBI" id="CHEBI:43474"/>
        <dbReference type="ChEBI" id="CHEBI:456216"/>
        <dbReference type="EC" id="7.1.2.2"/>
    </reaction>
</comment>
<keyword evidence="11 12" id="KW-0066">ATP synthesis</keyword>
<evidence type="ECO:0000259" key="13">
    <source>
        <dbReference type="Pfam" id="PF00006"/>
    </source>
</evidence>
<dbReference type="CDD" id="cd18116">
    <property type="entry name" value="ATP-synt_F1_alpha_N"/>
    <property type="match status" value="1"/>
</dbReference>
<comment type="function">
    <text evidence="12">Produces ATP from ADP in the presence of a proton gradient across the membrane. The alpha chain is a regulatory subunit.</text>
</comment>
<dbReference type="Pfam" id="PF00306">
    <property type="entry name" value="ATP-synt_ab_C"/>
    <property type="match status" value="1"/>
</dbReference>
<evidence type="ECO:0000256" key="8">
    <source>
        <dbReference type="ARBA" id="ARBA00023065"/>
    </source>
</evidence>
<accession>A0ABS4XAP4</accession>
<dbReference type="SUPFAM" id="SSF52540">
    <property type="entry name" value="P-loop containing nucleoside triphosphate hydrolases"/>
    <property type="match status" value="1"/>
</dbReference>
<evidence type="ECO:0000256" key="10">
    <source>
        <dbReference type="ARBA" id="ARBA00023196"/>
    </source>
</evidence>
<comment type="caution">
    <text evidence="16">The sequence shown here is derived from an EMBL/GenBank/DDBJ whole genome shotgun (WGS) entry which is preliminary data.</text>
</comment>
<dbReference type="InterPro" id="IPR038376">
    <property type="entry name" value="ATP_synth_asu_C_sf"/>
</dbReference>
<evidence type="ECO:0000256" key="6">
    <source>
        <dbReference type="ARBA" id="ARBA00022840"/>
    </source>
</evidence>
<dbReference type="EMBL" id="JAGIOF010000001">
    <property type="protein sequence ID" value="MBP2385443.1"/>
    <property type="molecule type" value="Genomic_DNA"/>
</dbReference>
<evidence type="ECO:0000259" key="14">
    <source>
        <dbReference type="Pfam" id="PF00306"/>
    </source>
</evidence>
<dbReference type="Pfam" id="PF00006">
    <property type="entry name" value="ATP-synt_ab"/>
    <property type="match status" value="1"/>
</dbReference>
<evidence type="ECO:0000313" key="17">
    <source>
        <dbReference type="Proteomes" id="UP001296993"/>
    </source>
</evidence>
<dbReference type="InterPro" id="IPR027417">
    <property type="entry name" value="P-loop_NTPase"/>
</dbReference>
<dbReference type="HAMAP" id="MF_01346">
    <property type="entry name" value="ATP_synth_alpha_bact"/>
    <property type="match status" value="1"/>
</dbReference>
<name>A0ABS4XAP4_9MICC</name>
<dbReference type="PROSITE" id="PS00152">
    <property type="entry name" value="ATPASE_ALPHA_BETA"/>
    <property type="match status" value="1"/>
</dbReference>
<dbReference type="InterPro" id="IPR023366">
    <property type="entry name" value="ATP_synth_asu-like_sf"/>
</dbReference>
<dbReference type="Proteomes" id="UP001296993">
    <property type="component" value="Unassembled WGS sequence"/>
</dbReference>
<keyword evidence="5 12" id="KW-0547">Nucleotide-binding</keyword>
<keyword evidence="12" id="KW-0375">Hydrogen ion transport</keyword>
<dbReference type="SUPFAM" id="SSF50615">
    <property type="entry name" value="N-terminal domain of alpha and beta subunits of F1 ATP synthase"/>
    <property type="match status" value="1"/>
</dbReference>
<dbReference type="Pfam" id="PF02874">
    <property type="entry name" value="ATP-synt_ab_N"/>
    <property type="match status" value="1"/>
</dbReference>
<evidence type="ECO:0000259" key="15">
    <source>
        <dbReference type="Pfam" id="PF02874"/>
    </source>
</evidence>
<dbReference type="CDD" id="cd18113">
    <property type="entry name" value="ATP-synt_F1_alpha_C"/>
    <property type="match status" value="1"/>
</dbReference>
<evidence type="ECO:0000256" key="4">
    <source>
        <dbReference type="ARBA" id="ARBA00022475"/>
    </source>
</evidence>
<dbReference type="Gene3D" id="3.40.50.300">
    <property type="entry name" value="P-loop containing nucleotide triphosphate hydrolases"/>
    <property type="match status" value="1"/>
</dbReference>
<gene>
    <name evidence="12" type="primary">atpA</name>
    <name evidence="16" type="ORF">JOF47_000954</name>
</gene>
<dbReference type="InterPro" id="IPR036121">
    <property type="entry name" value="ATPase_F1/V1/A1_a/bsu_N_sf"/>
</dbReference>
<keyword evidence="9 12" id="KW-0472">Membrane</keyword>
<sequence>MADLTINADDVRNALNEFAASYEPGKAERTEVGRVTTASDGIAKVEGLPSVMANELLRFEDGTLGLAQNLDTREIGVVVLGDFTGIAEGQRVERTGEILSVPVGDAFLGRVVDPLGEPIDDLGPIASTGRRVLEAQAPGVTERKSVHEPLQTGMKAIDAMIPIGRGQRQLIIGDRQTGKTALAVDAIINQKANWASGDTNKQVRCIYVAIGQKASTIAAVRQTLEDHGALEYTTIVASPASDPAGFKYLAPYAGSAIGQQWMYDGKHVLIVFDDLSKQAEAYRAVSLLLRRPPGREAYPGDVFYLHSRLLERCAKLSDELGAGSMTGLPIIETKANDVSAFIPTNVISITDGQIFLQSDLFNANQRPAVDVGVSVSRVGGSAQIKAMKKVAGTLKLELAQYRDMQAFAMFASDLDAASKQQLTRGARLMELLKQGQYAPFAVEDQVVSVWAGTNGYLDDVPVEDVRRFETDFLAHLRHRTNVLTVIAETGKLEDETVESLKSNIADFKAGFFGEGDDKLVAAGHEEFDALAEGSVDQEKIVKQKR</sequence>
<feature type="domain" description="ATP synthase alpha subunit C-terminal" evidence="14">
    <location>
        <begin position="383"/>
        <end position="507"/>
    </location>
</feature>
<reference evidence="16 17" key="1">
    <citation type="submission" date="2021-03" db="EMBL/GenBank/DDBJ databases">
        <title>Sequencing the genomes of 1000 actinobacteria strains.</title>
        <authorList>
            <person name="Klenk H.-P."/>
        </authorList>
    </citation>
    <scope>NUCLEOTIDE SEQUENCE [LARGE SCALE GENOMIC DNA]</scope>
    <source>
        <strain evidence="16 17">DSM 15797</strain>
    </source>
</reference>
<dbReference type="Gene3D" id="2.40.30.20">
    <property type="match status" value="1"/>
</dbReference>
<dbReference type="InterPro" id="IPR020003">
    <property type="entry name" value="ATPase_a/bsu_AS"/>
</dbReference>
<evidence type="ECO:0000313" key="16">
    <source>
        <dbReference type="EMBL" id="MBP2385443.1"/>
    </source>
</evidence>
<evidence type="ECO:0000256" key="11">
    <source>
        <dbReference type="ARBA" id="ARBA00023310"/>
    </source>
</evidence>
<evidence type="ECO:0000256" key="12">
    <source>
        <dbReference type="HAMAP-Rule" id="MF_01346"/>
    </source>
</evidence>
<dbReference type="NCBIfam" id="TIGR00962">
    <property type="entry name" value="atpA"/>
    <property type="match status" value="1"/>
</dbReference>
<organism evidence="16 17">
    <name type="scientific">Paeniglutamicibacter kerguelensis</name>
    <dbReference type="NCBI Taxonomy" id="254788"/>
    <lineage>
        <taxon>Bacteria</taxon>
        <taxon>Bacillati</taxon>
        <taxon>Actinomycetota</taxon>
        <taxon>Actinomycetes</taxon>
        <taxon>Micrococcales</taxon>
        <taxon>Micrococcaceae</taxon>
        <taxon>Paeniglutamicibacter</taxon>
    </lineage>
</organism>
<keyword evidence="17" id="KW-1185">Reference proteome</keyword>
<keyword evidence="7 12" id="KW-1278">Translocase</keyword>